<dbReference type="Proteomes" id="UP001472677">
    <property type="component" value="Unassembled WGS sequence"/>
</dbReference>
<evidence type="ECO:0000313" key="4">
    <source>
        <dbReference type="EMBL" id="KAK8572037.1"/>
    </source>
</evidence>
<dbReference type="PANTHER" id="PTHR48083">
    <property type="entry name" value="MEDIUM-CHAIN SPECIFIC ACYL-COA DEHYDROGENASE, MITOCHONDRIAL-RELATED"/>
    <property type="match status" value="1"/>
</dbReference>
<dbReference type="EMBL" id="JBBPBM010000008">
    <property type="protein sequence ID" value="KAK8572037.1"/>
    <property type="molecule type" value="Genomic_DNA"/>
</dbReference>
<dbReference type="InterPro" id="IPR036250">
    <property type="entry name" value="AcylCo_DH-like_C"/>
</dbReference>
<name>A0ABR2F4X2_9ROSI</name>
<feature type="domain" description="Acyl-CoA dehydrogenase/oxidase C-terminal" evidence="3">
    <location>
        <begin position="34"/>
        <end position="77"/>
    </location>
</feature>
<evidence type="ECO:0000256" key="2">
    <source>
        <dbReference type="ARBA" id="ARBA00023002"/>
    </source>
</evidence>
<comment type="caution">
    <text evidence="4">The sequence shown here is derived from an EMBL/GenBank/DDBJ whole genome shotgun (WGS) entry which is preliminary data.</text>
</comment>
<dbReference type="PANTHER" id="PTHR48083:SF13">
    <property type="entry name" value="ACYL-COA DEHYDROGENASE FAMILY MEMBER 11"/>
    <property type="match status" value="1"/>
</dbReference>
<evidence type="ECO:0000256" key="1">
    <source>
        <dbReference type="ARBA" id="ARBA00022630"/>
    </source>
</evidence>
<keyword evidence="1" id="KW-0285">Flavoprotein</keyword>
<dbReference type="Gene3D" id="1.20.140.10">
    <property type="entry name" value="Butyryl-CoA Dehydrogenase, subunit A, domain 3"/>
    <property type="match status" value="1"/>
</dbReference>
<dbReference type="InterPro" id="IPR050741">
    <property type="entry name" value="Acyl-CoA_dehydrogenase"/>
</dbReference>
<dbReference type="Pfam" id="PF00441">
    <property type="entry name" value="Acyl-CoA_dh_1"/>
    <property type="match status" value="1"/>
</dbReference>
<evidence type="ECO:0000313" key="5">
    <source>
        <dbReference type="Proteomes" id="UP001472677"/>
    </source>
</evidence>
<organism evidence="4 5">
    <name type="scientific">Hibiscus sabdariffa</name>
    <name type="common">roselle</name>
    <dbReference type="NCBI Taxonomy" id="183260"/>
    <lineage>
        <taxon>Eukaryota</taxon>
        <taxon>Viridiplantae</taxon>
        <taxon>Streptophyta</taxon>
        <taxon>Embryophyta</taxon>
        <taxon>Tracheophyta</taxon>
        <taxon>Spermatophyta</taxon>
        <taxon>Magnoliopsida</taxon>
        <taxon>eudicotyledons</taxon>
        <taxon>Gunneridae</taxon>
        <taxon>Pentapetalae</taxon>
        <taxon>rosids</taxon>
        <taxon>malvids</taxon>
        <taxon>Malvales</taxon>
        <taxon>Malvaceae</taxon>
        <taxon>Malvoideae</taxon>
        <taxon>Hibiscus</taxon>
    </lineage>
</organism>
<evidence type="ECO:0000259" key="3">
    <source>
        <dbReference type="Pfam" id="PF00441"/>
    </source>
</evidence>
<keyword evidence="5" id="KW-1185">Reference proteome</keyword>
<protein>
    <recommendedName>
        <fullName evidence="3">Acyl-CoA dehydrogenase/oxidase C-terminal domain-containing protein</fullName>
    </recommendedName>
</protein>
<gene>
    <name evidence="4" type="ORF">V6N12_028100</name>
</gene>
<sequence length="95" mass="10387">MCRLELEQASSLVLQSAHRLIRLGNKKVPLMWNMTLKVLGMAIQAHGGAGVSSDIVLAHLWTATRTLRITVGADEAINYIVLSSLNYLNIVNSKS</sequence>
<keyword evidence="2" id="KW-0560">Oxidoreductase</keyword>
<proteinExistence type="predicted"/>
<dbReference type="InterPro" id="IPR009075">
    <property type="entry name" value="AcylCo_DH/oxidase_C"/>
</dbReference>
<accession>A0ABR2F4X2</accession>
<dbReference type="SUPFAM" id="SSF47203">
    <property type="entry name" value="Acyl-CoA dehydrogenase C-terminal domain-like"/>
    <property type="match status" value="1"/>
</dbReference>
<reference evidence="4 5" key="1">
    <citation type="journal article" date="2024" name="G3 (Bethesda)">
        <title>Genome assembly of Hibiscus sabdariffa L. provides insights into metabolisms of medicinal natural products.</title>
        <authorList>
            <person name="Kim T."/>
        </authorList>
    </citation>
    <scope>NUCLEOTIDE SEQUENCE [LARGE SCALE GENOMIC DNA]</scope>
    <source>
        <strain evidence="4">TK-2024</strain>
        <tissue evidence="4">Old leaves</tissue>
    </source>
</reference>